<protein>
    <submittedName>
        <fullName evidence="1">Uncharacterized protein</fullName>
    </submittedName>
</protein>
<reference evidence="1 2" key="1">
    <citation type="submission" date="2019-08" db="EMBL/GenBank/DDBJ databases">
        <title>Deep-cultivation of Planctomycetes and their phenomic and genomic characterization uncovers novel biology.</title>
        <authorList>
            <person name="Wiegand S."/>
            <person name="Jogler M."/>
            <person name="Boedeker C."/>
            <person name="Pinto D."/>
            <person name="Vollmers J."/>
            <person name="Rivas-Marin E."/>
            <person name="Kohn T."/>
            <person name="Peeters S.H."/>
            <person name="Heuer A."/>
            <person name="Rast P."/>
            <person name="Oberbeckmann S."/>
            <person name="Bunk B."/>
            <person name="Jeske O."/>
            <person name="Meyerdierks A."/>
            <person name="Storesund J.E."/>
            <person name="Kallscheuer N."/>
            <person name="Luecker S."/>
            <person name="Lage O.M."/>
            <person name="Pohl T."/>
            <person name="Merkel B.J."/>
            <person name="Hornburger P."/>
            <person name="Mueller R.-W."/>
            <person name="Bruemmer F."/>
            <person name="Labrenz M."/>
            <person name="Spormann A.M."/>
            <person name="Op Den Camp H."/>
            <person name="Overmann J."/>
            <person name="Amann R."/>
            <person name="Jetten M.S.M."/>
            <person name="Mascher T."/>
            <person name="Medema M.H."/>
            <person name="Devos D.P."/>
            <person name="Kaster A.-K."/>
            <person name="Ovreas L."/>
            <person name="Rohde M."/>
            <person name="Galperin M.Y."/>
            <person name="Jogler C."/>
        </authorList>
    </citation>
    <scope>NUCLEOTIDE SEQUENCE [LARGE SCALE GENOMIC DNA]</scope>
    <source>
        <strain evidence="1 2">LF1</strain>
    </source>
</reference>
<evidence type="ECO:0000313" key="2">
    <source>
        <dbReference type="Proteomes" id="UP000322699"/>
    </source>
</evidence>
<dbReference type="EMBL" id="VRLW01000001">
    <property type="protein sequence ID" value="KAA1258575.1"/>
    <property type="molecule type" value="Genomic_DNA"/>
</dbReference>
<proteinExistence type="predicted"/>
<dbReference type="AlphaFoldDB" id="A0A5B1CF99"/>
<organism evidence="1 2">
    <name type="scientific">Rubripirellula obstinata</name>
    <dbReference type="NCBI Taxonomy" id="406547"/>
    <lineage>
        <taxon>Bacteria</taxon>
        <taxon>Pseudomonadati</taxon>
        <taxon>Planctomycetota</taxon>
        <taxon>Planctomycetia</taxon>
        <taxon>Pirellulales</taxon>
        <taxon>Pirellulaceae</taxon>
        <taxon>Rubripirellula</taxon>
    </lineage>
</organism>
<gene>
    <name evidence="1" type="ORF">LF1_10970</name>
</gene>
<accession>A0A5B1CF99</accession>
<keyword evidence="2" id="KW-1185">Reference proteome</keyword>
<sequence>MKVVLSGHEEKANCIWCQRDRECVKATFSDGLFQNAMICFKCMATAIRVRSKATEAQPKTLAEADKPA</sequence>
<name>A0A5B1CF99_9BACT</name>
<comment type="caution">
    <text evidence="1">The sequence shown here is derived from an EMBL/GenBank/DDBJ whole genome shotgun (WGS) entry which is preliminary data.</text>
</comment>
<dbReference type="OrthoDB" id="287940at2"/>
<evidence type="ECO:0000313" key="1">
    <source>
        <dbReference type="EMBL" id="KAA1258575.1"/>
    </source>
</evidence>
<dbReference type="Proteomes" id="UP000322699">
    <property type="component" value="Unassembled WGS sequence"/>
</dbReference>
<dbReference type="RefSeq" id="WP_068257883.1">
    <property type="nucleotide sequence ID" value="NZ_LWSK01000001.1"/>
</dbReference>